<dbReference type="VEuPathDB" id="FungiDB:RO3G_13105"/>
<proteinExistence type="predicted"/>
<protein>
    <recommendedName>
        <fullName evidence="1">Reverse transcriptase zinc-binding domain-containing protein</fullName>
    </recommendedName>
</protein>
<keyword evidence="3" id="KW-1185">Reference proteome</keyword>
<reference evidence="2 3" key="1">
    <citation type="journal article" date="2009" name="PLoS Genet.">
        <title>Genomic analysis of the basal lineage fungus Rhizopus oryzae reveals a whole-genome duplication.</title>
        <authorList>
            <person name="Ma L.-J."/>
            <person name="Ibrahim A.S."/>
            <person name="Skory C."/>
            <person name="Grabherr M.G."/>
            <person name="Burger G."/>
            <person name="Butler M."/>
            <person name="Elias M."/>
            <person name="Idnurm A."/>
            <person name="Lang B.F."/>
            <person name="Sone T."/>
            <person name="Abe A."/>
            <person name="Calvo S.E."/>
            <person name="Corrochano L.M."/>
            <person name="Engels R."/>
            <person name="Fu J."/>
            <person name="Hansberg W."/>
            <person name="Kim J.-M."/>
            <person name="Kodira C.D."/>
            <person name="Koehrsen M.J."/>
            <person name="Liu B."/>
            <person name="Miranda-Saavedra D."/>
            <person name="O'Leary S."/>
            <person name="Ortiz-Castellanos L."/>
            <person name="Poulter R."/>
            <person name="Rodriguez-Romero J."/>
            <person name="Ruiz-Herrera J."/>
            <person name="Shen Y.-Q."/>
            <person name="Zeng Q."/>
            <person name="Galagan J."/>
            <person name="Birren B.W."/>
            <person name="Cuomo C.A."/>
            <person name="Wickes B.L."/>
        </authorList>
    </citation>
    <scope>NUCLEOTIDE SEQUENCE [LARGE SCALE GENOMIC DNA]</scope>
    <source>
        <strain evidence="3">RA 99-880 / ATCC MYA-4621 / FGSC 9543 / NRRL 43880</strain>
    </source>
</reference>
<name>I1CIW4_RHIO9</name>
<sequence length="122" mass="14302">MPLPDGTPIENLSTKWFHHIDKFPLTSLSSCYSRATRTILWYLYHSKLPTRSRLHKNMSNAITDERCMLCDAIESDEHFLWSCPLKQPMWDTLLTSFFDQTSHLTFHEISRPQPISATVRPH</sequence>
<evidence type="ECO:0000313" key="2">
    <source>
        <dbReference type="EMBL" id="EIE88394.1"/>
    </source>
</evidence>
<dbReference type="OrthoDB" id="2233730at2759"/>
<dbReference type="AlphaFoldDB" id="I1CIW4"/>
<evidence type="ECO:0000259" key="1">
    <source>
        <dbReference type="Pfam" id="PF13966"/>
    </source>
</evidence>
<organism evidence="2 3">
    <name type="scientific">Rhizopus delemar (strain RA 99-880 / ATCC MYA-4621 / FGSC 9543 / NRRL 43880)</name>
    <name type="common">Mucormycosis agent</name>
    <name type="synonym">Rhizopus arrhizus var. delemar</name>
    <dbReference type="NCBI Taxonomy" id="246409"/>
    <lineage>
        <taxon>Eukaryota</taxon>
        <taxon>Fungi</taxon>
        <taxon>Fungi incertae sedis</taxon>
        <taxon>Mucoromycota</taxon>
        <taxon>Mucoromycotina</taxon>
        <taxon>Mucoromycetes</taxon>
        <taxon>Mucorales</taxon>
        <taxon>Mucorineae</taxon>
        <taxon>Rhizopodaceae</taxon>
        <taxon>Rhizopus</taxon>
    </lineage>
</organism>
<dbReference type="EMBL" id="CH476742">
    <property type="protein sequence ID" value="EIE88394.1"/>
    <property type="molecule type" value="Genomic_DNA"/>
</dbReference>
<dbReference type="Proteomes" id="UP000009138">
    <property type="component" value="Unassembled WGS sequence"/>
</dbReference>
<dbReference type="InParanoid" id="I1CIW4"/>
<gene>
    <name evidence="2" type="ORF">RO3G_13105</name>
</gene>
<feature type="domain" description="Reverse transcriptase zinc-binding" evidence="1">
    <location>
        <begin position="37"/>
        <end position="90"/>
    </location>
</feature>
<dbReference type="RefSeq" id="XP_067523790.1">
    <property type="nucleotide sequence ID" value="XM_067667689.1"/>
</dbReference>
<accession>I1CIW4</accession>
<dbReference type="Pfam" id="PF13966">
    <property type="entry name" value="zf-RVT"/>
    <property type="match status" value="1"/>
</dbReference>
<dbReference type="GeneID" id="93620070"/>
<dbReference type="InterPro" id="IPR026960">
    <property type="entry name" value="RVT-Znf"/>
</dbReference>
<evidence type="ECO:0000313" key="3">
    <source>
        <dbReference type="Proteomes" id="UP000009138"/>
    </source>
</evidence>